<comment type="similarity">
    <text evidence="2 6">Belongs to the SCAR/WAVE family.</text>
</comment>
<dbReference type="PANTHER" id="PTHR12902">
    <property type="entry name" value="WASP-1"/>
    <property type="match status" value="1"/>
</dbReference>
<dbReference type="GO" id="GO:0005856">
    <property type="term" value="C:cytoskeleton"/>
    <property type="evidence" value="ECO:0007669"/>
    <property type="project" value="UniProtKB-SubCell"/>
</dbReference>
<organism evidence="9 10">
    <name type="scientific">Herrania umbratica</name>
    <dbReference type="NCBI Taxonomy" id="108875"/>
    <lineage>
        <taxon>Eukaryota</taxon>
        <taxon>Viridiplantae</taxon>
        <taxon>Streptophyta</taxon>
        <taxon>Embryophyta</taxon>
        <taxon>Tracheophyta</taxon>
        <taxon>Spermatophyta</taxon>
        <taxon>Magnoliopsida</taxon>
        <taxon>eudicotyledons</taxon>
        <taxon>Gunneridae</taxon>
        <taxon>Pentapetalae</taxon>
        <taxon>rosids</taxon>
        <taxon>malvids</taxon>
        <taxon>Malvales</taxon>
        <taxon>Malvaceae</taxon>
        <taxon>Byttnerioideae</taxon>
        <taxon>Herrania</taxon>
    </lineage>
</organism>
<feature type="compositionally biased region" description="Polar residues" evidence="7">
    <location>
        <begin position="1344"/>
        <end position="1370"/>
    </location>
</feature>
<dbReference type="GO" id="GO:0030036">
    <property type="term" value="P:actin cytoskeleton organization"/>
    <property type="evidence" value="ECO:0007669"/>
    <property type="project" value="UniProtKB-UniRule"/>
</dbReference>
<dbReference type="InterPro" id="IPR003124">
    <property type="entry name" value="WH2_dom"/>
</dbReference>
<feature type="compositionally biased region" description="Basic and acidic residues" evidence="7">
    <location>
        <begin position="1304"/>
        <end position="1326"/>
    </location>
</feature>
<evidence type="ECO:0000256" key="6">
    <source>
        <dbReference type="RuleBase" id="RU367034"/>
    </source>
</evidence>
<feature type="region of interest" description="Disordered" evidence="7">
    <location>
        <begin position="848"/>
        <end position="873"/>
    </location>
</feature>
<dbReference type="Gene3D" id="6.10.280.150">
    <property type="match status" value="2"/>
</dbReference>
<feature type="domain" description="WH2" evidence="8">
    <location>
        <begin position="1410"/>
        <end position="1428"/>
    </location>
</feature>
<accession>A0A6J1ATQ6</accession>
<dbReference type="Proteomes" id="UP000504621">
    <property type="component" value="Unplaced"/>
</dbReference>
<sequence length="1473" mass="160766">MPLTRYQIRNEYSLADPELYRAADRDDPEALLEGVAMAGLVGVLRQLGDLAEFAAEIFHDLHEEVMATAARGHGLMVRVQQLEAEFPSIEKAFLSQTNHSLFFTNAGVDWHPNLCTEHNLITRGDLPRCVLDSYEECRGPPRLFLLDKFDVAGAGACLKRYTDPSFFKAESAFPEIAPAEVQREKKSRKVKKKGLRWRNGETPEIALTSHAKLHQLFLEERIGNAYNDPSRLVKLKRRQLNESPLEIKSGKSYMEKFLESPSPEHKAVYETSGTPPPLEFTLDNCSDSGLEILEISTVSPVKNSSQGKENSSSSRNAQEIVLKPSVEELNREVIDREIVKVPERAADFTGGIPPSLHKVAIEKDIIVDGEGRKECSIDGDHSDDMTSEVDNYMDALTTMESEMDTDNEYRPKSNIGFLNIGKYRADSDATEEKLEVQVHSSDSQSVGISSASDDGNSSFKKGRSSLSSSDTVDNLAEGMPSDGEVAAKEFPSNKNCVAEVVEAPSIRLSASSEMQCSSSDEAWSSKDTSFGECKLPDLGEASYSSCLEELNPTHVLLDPKASSMAVSLPEPQLDEVLYVDVKTNSDLSEMDGGKYLADSSEKQDVTLITLSAESHQVDELDSGDTNVSSDALPHLSNILQLAPEKRSSNDPLDEVSETDFAGETCAENSVNQMIGSPNSVISSAEEQLPCSTFAEVERSSEGLDVMQYVNLASEVNDATLEDGLNSECMAPMVDTSQTCGFNEQVCSDGINDDPQLKADSMEIGASNSEQKQNVDQLFDVAEGEGTGEITCRVSVVGGDAIPCDLPSNSADNLDLNNHVGLDDLATENVRAETMAVLTAACSSANLDDDVDNTTSESSNLICSPSKNQKNLQEPLSGAGDLCQEGLESDEVISLGCLIESEAQQETNQVEGTPADLDSTSCKLVSYDNSNLEDDNHDLSLAEPTKNSLNFVDLTTAPASSELSDQESESKYLSHLIESRTDVVSSPTHCLSEKETSLEQSLDLHTNQHDMGSLQMVEDSSNSLNLLSNQIESLNHIDQERCLQTSSEHSAEGSSSQPSVEFSQQSGRQDKQEMYPSDSTQPAFVLLREATKVSTEEMPPLPPLPPMQWRIGRAQHASPASQRELAEHGQGSFPMIPQYANEQKAQFDLSALDTRNPFLPLVKGEERYGHVCDQLATDFMQPSPFPMDPPTMGNSANSQYDGIHLDRTHPNPFLTLPIISNESHEYGSVAMEDDRVESSYSFLSMPVAEHTTSRHILVSLHEKTTHAPNQFVLDTSLEGGASEHPKQNSEGEHGNPPDIFVAPSTKREEQSPTKVAEELPTKVEERFPTTVGEQHGLAAPEGETTETSNTTVQHDLSTSEGEANGDANGNPTVKLPRPRNPLIDAVAAHDKSKLRKVTERARPPMIPKVDERDSLLEQIRTKSFNLKPAVVTRPSVQGPKTNLRVAAILEKANAIRQALAGSDEDDDEDGWSDS</sequence>
<evidence type="ECO:0000259" key="8">
    <source>
        <dbReference type="PROSITE" id="PS51082"/>
    </source>
</evidence>
<dbReference type="GO" id="GO:0005737">
    <property type="term" value="C:cytoplasm"/>
    <property type="evidence" value="ECO:0007669"/>
    <property type="project" value="UniProtKB-ARBA"/>
</dbReference>
<dbReference type="GO" id="GO:2000601">
    <property type="term" value="P:positive regulation of Arp2/3 complex-mediated actin nucleation"/>
    <property type="evidence" value="ECO:0007669"/>
    <property type="project" value="TreeGrafter"/>
</dbReference>
<feature type="compositionally biased region" description="Polar residues" evidence="7">
    <location>
        <begin position="852"/>
        <end position="873"/>
    </location>
</feature>
<name>A0A6J1ATQ6_9ROSI</name>
<dbReference type="OrthoDB" id="1929108at2759"/>
<feature type="region of interest" description="Disordered" evidence="7">
    <location>
        <begin position="1277"/>
        <end position="1377"/>
    </location>
</feature>
<feature type="region of interest" description="Disordered" evidence="7">
    <location>
        <begin position="1042"/>
        <end position="1081"/>
    </location>
</feature>
<dbReference type="PANTHER" id="PTHR12902:SF1">
    <property type="entry name" value="WISKOTT-ALDRICH SYNDROME PROTEIN FAMILY MEMBER"/>
    <property type="match status" value="1"/>
</dbReference>
<evidence type="ECO:0000256" key="3">
    <source>
        <dbReference type="ARBA" id="ARBA00022490"/>
    </source>
</evidence>
<keyword evidence="9" id="KW-1185">Reference proteome</keyword>
<reference evidence="10" key="1">
    <citation type="submission" date="2025-08" db="UniProtKB">
        <authorList>
            <consortium name="RefSeq"/>
        </authorList>
    </citation>
    <scope>IDENTIFICATION</scope>
    <source>
        <tissue evidence="10">Leaf</tissue>
    </source>
</reference>
<comment type="subcellular location">
    <subcellularLocation>
        <location evidence="1 6">Cytoplasm</location>
        <location evidence="1 6">Cytoskeleton</location>
    </subcellularLocation>
</comment>
<evidence type="ECO:0000256" key="5">
    <source>
        <dbReference type="ARBA" id="ARBA00055640"/>
    </source>
</evidence>
<dbReference type="FunFam" id="1.20.5.340:FF:000045">
    <property type="entry name" value="SCAR family protein"/>
    <property type="match status" value="1"/>
</dbReference>
<evidence type="ECO:0000313" key="9">
    <source>
        <dbReference type="Proteomes" id="UP000504621"/>
    </source>
</evidence>
<gene>
    <name evidence="10" type="primary">LOC110420819</name>
</gene>
<feature type="region of interest" description="Disordered" evidence="7">
    <location>
        <begin position="431"/>
        <end position="487"/>
    </location>
</feature>
<feature type="compositionally biased region" description="Polar residues" evidence="7">
    <location>
        <begin position="438"/>
        <end position="456"/>
    </location>
</feature>
<keyword evidence="3 6" id="KW-0963">Cytoplasm</keyword>
<dbReference type="GO" id="GO:0071933">
    <property type="term" value="F:Arp2/3 complex binding"/>
    <property type="evidence" value="ECO:0007669"/>
    <property type="project" value="TreeGrafter"/>
</dbReference>
<keyword evidence="6" id="KW-0009">Actin-binding</keyword>
<comment type="function">
    <text evidence="5">Involved in regulation of actin and microtubule organization. Part of a WAVE complex that activates the Arp2/3 complex. Regulates trichome branch positioning and expansion.</text>
</comment>
<dbReference type="InterPro" id="IPR028288">
    <property type="entry name" value="SCAR/WAVE_fam"/>
</dbReference>
<dbReference type="PROSITE" id="PS51082">
    <property type="entry name" value="WH2"/>
    <property type="match status" value="1"/>
</dbReference>
<dbReference type="GO" id="GO:0034237">
    <property type="term" value="F:protein kinase A regulatory subunit binding"/>
    <property type="evidence" value="ECO:0007669"/>
    <property type="project" value="TreeGrafter"/>
</dbReference>
<proteinExistence type="inferred from homology"/>
<dbReference type="GO" id="GO:0003779">
    <property type="term" value="F:actin binding"/>
    <property type="evidence" value="ECO:0007669"/>
    <property type="project" value="UniProtKB-UniRule"/>
</dbReference>
<feature type="compositionally biased region" description="Low complexity" evidence="7">
    <location>
        <begin position="1045"/>
        <end position="1058"/>
    </location>
</feature>
<protein>
    <recommendedName>
        <fullName evidence="6">Protein SCAR</fullName>
    </recommendedName>
    <alternativeName>
        <fullName evidence="6">Protein WAVE</fullName>
    </alternativeName>
</protein>
<dbReference type="Gene3D" id="1.20.5.340">
    <property type="match status" value="1"/>
</dbReference>
<dbReference type="RefSeq" id="XP_021289869.1">
    <property type="nucleotide sequence ID" value="XM_021434194.1"/>
</dbReference>
<feature type="compositionally biased region" description="Basic and acidic residues" evidence="7">
    <location>
        <begin position="1280"/>
        <end position="1294"/>
    </location>
</feature>
<evidence type="ECO:0000313" key="10">
    <source>
        <dbReference type="RefSeq" id="XP_021289869.1"/>
    </source>
</evidence>
<evidence type="ECO:0000256" key="2">
    <source>
        <dbReference type="ARBA" id="ARBA00006993"/>
    </source>
</evidence>
<keyword evidence="4 6" id="KW-0206">Cytoskeleton</keyword>
<evidence type="ECO:0000256" key="7">
    <source>
        <dbReference type="SAM" id="MobiDB-lite"/>
    </source>
</evidence>
<evidence type="ECO:0000256" key="1">
    <source>
        <dbReference type="ARBA" id="ARBA00004245"/>
    </source>
</evidence>
<dbReference type="GeneID" id="110420819"/>
<evidence type="ECO:0000256" key="4">
    <source>
        <dbReference type="ARBA" id="ARBA00023212"/>
    </source>
</evidence>